<evidence type="ECO:0000313" key="2">
    <source>
        <dbReference type="Proteomes" id="UP001178507"/>
    </source>
</evidence>
<proteinExistence type="predicted"/>
<dbReference type="EMBL" id="CAUJNA010000006">
    <property type="protein sequence ID" value="CAJ1370276.1"/>
    <property type="molecule type" value="Genomic_DNA"/>
</dbReference>
<comment type="caution">
    <text evidence="1">The sequence shown here is derived from an EMBL/GenBank/DDBJ whole genome shotgun (WGS) entry which is preliminary data.</text>
</comment>
<evidence type="ECO:0000313" key="1">
    <source>
        <dbReference type="EMBL" id="CAJ1370276.1"/>
    </source>
</evidence>
<accession>A0AA36MGE7</accession>
<feature type="non-terminal residue" evidence="1">
    <location>
        <position position="63"/>
    </location>
</feature>
<protein>
    <submittedName>
        <fullName evidence="1">Uncharacterized protein</fullName>
    </submittedName>
</protein>
<dbReference type="Proteomes" id="UP001178507">
    <property type="component" value="Unassembled WGS sequence"/>
</dbReference>
<organism evidence="1 2">
    <name type="scientific">Effrenium voratum</name>
    <dbReference type="NCBI Taxonomy" id="2562239"/>
    <lineage>
        <taxon>Eukaryota</taxon>
        <taxon>Sar</taxon>
        <taxon>Alveolata</taxon>
        <taxon>Dinophyceae</taxon>
        <taxon>Suessiales</taxon>
        <taxon>Symbiodiniaceae</taxon>
        <taxon>Effrenium</taxon>
    </lineage>
</organism>
<keyword evidence="2" id="KW-1185">Reference proteome</keyword>
<feature type="non-terminal residue" evidence="1">
    <location>
        <position position="1"/>
    </location>
</feature>
<gene>
    <name evidence="1" type="ORF">EVOR1521_LOCUS880</name>
</gene>
<name>A0AA36MGE7_9DINO</name>
<reference evidence="1" key="1">
    <citation type="submission" date="2023-08" db="EMBL/GenBank/DDBJ databases">
        <authorList>
            <person name="Chen Y."/>
            <person name="Shah S."/>
            <person name="Dougan E. K."/>
            <person name="Thang M."/>
            <person name="Chan C."/>
        </authorList>
    </citation>
    <scope>NUCLEOTIDE SEQUENCE</scope>
</reference>
<dbReference type="AlphaFoldDB" id="A0AA36MGE7"/>
<sequence length="63" mass="6908">DSAALWTSPAEKADIKKRLVMLKQRQSTTAVRQGKKVSPTLRDGALLCALWQSGAYAQSEEDC</sequence>